<dbReference type="AlphaFoldDB" id="C4JPY5"/>
<feature type="repeat" description="ANK" evidence="3">
    <location>
        <begin position="146"/>
        <end position="178"/>
    </location>
</feature>
<feature type="repeat" description="ANK" evidence="3">
    <location>
        <begin position="445"/>
        <end position="478"/>
    </location>
</feature>
<dbReference type="InParanoid" id="C4JPY5"/>
<reference evidence="6" key="1">
    <citation type="journal article" date="2009" name="Genome Res.">
        <title>Comparative genomic analyses of the human fungal pathogens Coccidioides and their relatives.</title>
        <authorList>
            <person name="Sharpton T.J."/>
            <person name="Stajich J.E."/>
            <person name="Rounsley S.D."/>
            <person name="Gardner M.J."/>
            <person name="Wortman J.R."/>
            <person name="Jordar V.S."/>
            <person name="Maiti R."/>
            <person name="Kodira C.D."/>
            <person name="Neafsey D.E."/>
            <person name="Zeng Q."/>
            <person name="Hung C.-Y."/>
            <person name="McMahan C."/>
            <person name="Muszewska A."/>
            <person name="Grynberg M."/>
            <person name="Mandel M.A."/>
            <person name="Kellner E.M."/>
            <person name="Barker B.M."/>
            <person name="Galgiani J.N."/>
            <person name="Orbach M.J."/>
            <person name="Kirkland T.N."/>
            <person name="Cole G.T."/>
            <person name="Henn M.R."/>
            <person name="Birren B.W."/>
            <person name="Taylor J.W."/>
        </authorList>
    </citation>
    <scope>NUCLEOTIDE SEQUENCE [LARGE SCALE GENOMIC DNA]</scope>
    <source>
        <strain evidence="6">UAMH 1704</strain>
    </source>
</reference>
<feature type="repeat" description="ANK" evidence="3">
    <location>
        <begin position="251"/>
        <end position="283"/>
    </location>
</feature>
<proteinExistence type="predicted"/>
<evidence type="ECO:0000256" key="3">
    <source>
        <dbReference type="PROSITE-ProRule" id="PRU00023"/>
    </source>
</evidence>
<dbReference type="Pfam" id="PF13857">
    <property type="entry name" value="Ank_5"/>
    <property type="match status" value="1"/>
</dbReference>
<dbReference type="Pfam" id="PF12796">
    <property type="entry name" value="Ank_2"/>
    <property type="match status" value="2"/>
</dbReference>
<dbReference type="Proteomes" id="UP000002058">
    <property type="component" value="Unassembled WGS sequence"/>
</dbReference>
<dbReference type="HOGENOM" id="CLU_472666_0_0_1"/>
<dbReference type="Pfam" id="PF00023">
    <property type="entry name" value="Ank"/>
    <property type="match status" value="1"/>
</dbReference>
<sequence length="577" mass="64630">METTLHKFTLHPFAMYIVDMLGLSPASYSRGSPRRMDILYSLLSLWNREPSKPTPPRLDLMSLPPEIILCVGDHLNEKDLTSLIGTARTFAELLSPKLYDFIVGCGTPESTFKEDILVHAGRWNSHYALNYFRTKRADVLLRMDPEGGLLLNRVARAGNAKLVSILLERGADVNGHSNRDLHALTLAAKYGHEDIVRILLDAGAEVDVFHPCKKTLLHAIYRYGHRNSPVVSQLLIDRLQERGQISQRDSQNATPLHYAVRYNRAYAVPQLIKAGADLKILNNDGLSVLDIALRHGKMKIVRQLLETFPGPWPSYYVQKAIWEAADRLDLDALERIAPLIKAGNVLVDISLSQRSRAGLTALHVAARGPQDWLRSSDHAFSRESSEVVLKWEKMIDLLLNMGANISTQDCIGRTPFFFAVEHGNPERIPFLLQRLGETISIRDNLGRTALHAAVHNDKSELTVRHLLRAGLDINAQDSQGQTALHYASTCPVTVPTVEYLVNAGADASICDKHGYPASHFAANQRRNRALKVFIDAGVPLHSDCDVCYRNSQEWRTENGEWMKFSEPLDLSGLFDHE</sequence>
<dbReference type="InterPro" id="IPR002110">
    <property type="entry name" value="Ankyrin_rpt"/>
</dbReference>
<feature type="repeat" description="ANK" evidence="3">
    <location>
        <begin position="179"/>
        <end position="211"/>
    </location>
</feature>
<dbReference type="InterPro" id="IPR001810">
    <property type="entry name" value="F-box_dom"/>
</dbReference>
<dbReference type="GeneID" id="8440013"/>
<dbReference type="STRING" id="336963.C4JPY5"/>
<dbReference type="RefSeq" id="XP_002545111.1">
    <property type="nucleotide sequence ID" value="XM_002545065.1"/>
</dbReference>
<name>C4JPY5_UNCRE</name>
<dbReference type="PROSITE" id="PS50181">
    <property type="entry name" value="FBOX"/>
    <property type="match status" value="1"/>
</dbReference>
<evidence type="ECO:0000256" key="1">
    <source>
        <dbReference type="ARBA" id="ARBA00022737"/>
    </source>
</evidence>
<keyword evidence="6" id="KW-1185">Reference proteome</keyword>
<evidence type="ECO:0000313" key="5">
    <source>
        <dbReference type="EMBL" id="EEP79782.1"/>
    </source>
</evidence>
<dbReference type="SUPFAM" id="SSF48403">
    <property type="entry name" value="Ankyrin repeat"/>
    <property type="match status" value="1"/>
</dbReference>
<organism evidence="5 6">
    <name type="scientific">Uncinocarpus reesii (strain UAMH 1704)</name>
    <dbReference type="NCBI Taxonomy" id="336963"/>
    <lineage>
        <taxon>Eukaryota</taxon>
        <taxon>Fungi</taxon>
        <taxon>Dikarya</taxon>
        <taxon>Ascomycota</taxon>
        <taxon>Pezizomycotina</taxon>
        <taxon>Eurotiomycetes</taxon>
        <taxon>Eurotiomycetidae</taxon>
        <taxon>Onygenales</taxon>
        <taxon>Onygenaceae</taxon>
        <taxon>Uncinocarpus</taxon>
    </lineage>
</organism>
<dbReference type="KEGG" id="ure:UREG_04628"/>
<dbReference type="OMA" id="CIGRTPF"/>
<dbReference type="PROSITE" id="PS50297">
    <property type="entry name" value="ANK_REP_REGION"/>
    <property type="match status" value="5"/>
</dbReference>
<gene>
    <name evidence="5" type="ORF">UREG_04628</name>
</gene>
<keyword evidence="2 3" id="KW-0040">ANK repeat</keyword>
<evidence type="ECO:0000259" key="4">
    <source>
        <dbReference type="PROSITE" id="PS50181"/>
    </source>
</evidence>
<evidence type="ECO:0000256" key="2">
    <source>
        <dbReference type="ARBA" id="ARBA00023043"/>
    </source>
</evidence>
<dbReference type="eggNOG" id="KOG4177">
    <property type="taxonomic scope" value="Eukaryota"/>
</dbReference>
<dbReference type="VEuPathDB" id="FungiDB:UREG_04628"/>
<dbReference type="PROSITE" id="PS50088">
    <property type="entry name" value="ANK_REPEAT"/>
    <property type="match status" value="5"/>
</dbReference>
<feature type="domain" description="F-box" evidence="4">
    <location>
        <begin position="57"/>
        <end position="102"/>
    </location>
</feature>
<dbReference type="EMBL" id="CH476616">
    <property type="protein sequence ID" value="EEP79782.1"/>
    <property type="molecule type" value="Genomic_DNA"/>
</dbReference>
<dbReference type="PANTHER" id="PTHR24198:SF165">
    <property type="entry name" value="ANKYRIN REPEAT-CONTAINING PROTEIN-RELATED"/>
    <property type="match status" value="1"/>
</dbReference>
<dbReference type="OrthoDB" id="366390at2759"/>
<keyword evidence="1" id="KW-0677">Repeat</keyword>
<dbReference type="Gene3D" id="1.25.40.20">
    <property type="entry name" value="Ankyrin repeat-containing domain"/>
    <property type="match status" value="2"/>
</dbReference>
<accession>C4JPY5</accession>
<evidence type="ECO:0000313" key="6">
    <source>
        <dbReference type="Proteomes" id="UP000002058"/>
    </source>
</evidence>
<dbReference type="SMART" id="SM00248">
    <property type="entry name" value="ANK"/>
    <property type="match status" value="9"/>
</dbReference>
<dbReference type="InterPro" id="IPR036770">
    <property type="entry name" value="Ankyrin_rpt-contain_sf"/>
</dbReference>
<dbReference type="PANTHER" id="PTHR24198">
    <property type="entry name" value="ANKYRIN REPEAT AND PROTEIN KINASE DOMAIN-CONTAINING PROTEIN"/>
    <property type="match status" value="1"/>
</dbReference>
<protein>
    <recommendedName>
        <fullName evidence="4">F-box domain-containing protein</fullName>
    </recommendedName>
</protein>
<feature type="repeat" description="ANK" evidence="3">
    <location>
        <begin position="479"/>
        <end position="512"/>
    </location>
</feature>